<evidence type="ECO:0000256" key="1">
    <source>
        <dbReference type="ARBA" id="ARBA00022679"/>
    </source>
</evidence>
<dbReference type="Gene3D" id="3.40.50.2000">
    <property type="entry name" value="Glycogen Phosphorylase B"/>
    <property type="match status" value="2"/>
</dbReference>
<dbReference type="EC" id="2.4.-.-" evidence="4"/>
<feature type="domain" description="Glycosyl transferase family 1" evidence="3">
    <location>
        <begin position="181"/>
        <end position="336"/>
    </location>
</feature>
<protein>
    <submittedName>
        <fullName evidence="4">Glycosyltransferase</fullName>
        <ecNumber evidence="4">2.4.-.-</ecNumber>
    </submittedName>
</protein>
<feature type="transmembrane region" description="Helical" evidence="2">
    <location>
        <begin position="130"/>
        <end position="148"/>
    </location>
</feature>
<dbReference type="EMBL" id="CP138203">
    <property type="protein sequence ID" value="WPC74250.1"/>
    <property type="molecule type" value="Genomic_DNA"/>
</dbReference>
<keyword evidence="4" id="KW-0328">Glycosyltransferase</keyword>
<keyword evidence="1 4" id="KW-0808">Transferase</keyword>
<keyword evidence="2" id="KW-1133">Transmembrane helix</keyword>
<organism evidence="4 5">
    <name type="scientific">Vibrio porteresiae DSM 19223</name>
    <dbReference type="NCBI Taxonomy" id="1123496"/>
    <lineage>
        <taxon>Bacteria</taxon>
        <taxon>Pseudomonadati</taxon>
        <taxon>Pseudomonadota</taxon>
        <taxon>Gammaproteobacteria</taxon>
        <taxon>Vibrionales</taxon>
        <taxon>Vibrionaceae</taxon>
        <taxon>Vibrio</taxon>
    </lineage>
</organism>
<dbReference type="InterPro" id="IPR001296">
    <property type="entry name" value="Glyco_trans_1"/>
</dbReference>
<dbReference type="Proteomes" id="UP001304071">
    <property type="component" value="Chromosome 1"/>
</dbReference>
<dbReference type="Pfam" id="PF00534">
    <property type="entry name" value="Glycos_transf_1"/>
    <property type="match status" value="1"/>
</dbReference>
<dbReference type="RefSeq" id="WP_261894337.1">
    <property type="nucleotide sequence ID" value="NZ_AP024895.1"/>
</dbReference>
<dbReference type="PANTHER" id="PTHR46401">
    <property type="entry name" value="GLYCOSYLTRANSFERASE WBBK-RELATED"/>
    <property type="match status" value="1"/>
</dbReference>
<gene>
    <name evidence="4" type="ORF">R8Z52_03025</name>
</gene>
<keyword evidence="2" id="KW-0812">Transmembrane</keyword>
<keyword evidence="2" id="KW-0472">Membrane</keyword>
<proteinExistence type="predicted"/>
<evidence type="ECO:0000313" key="5">
    <source>
        <dbReference type="Proteomes" id="UP001304071"/>
    </source>
</evidence>
<evidence type="ECO:0000259" key="3">
    <source>
        <dbReference type="Pfam" id="PF00534"/>
    </source>
</evidence>
<evidence type="ECO:0000256" key="2">
    <source>
        <dbReference type="SAM" id="Phobius"/>
    </source>
</evidence>
<keyword evidence="5" id="KW-1185">Reference proteome</keyword>
<name>A0ABZ0QEF1_9VIBR</name>
<evidence type="ECO:0000313" key="4">
    <source>
        <dbReference type="EMBL" id="WPC74250.1"/>
    </source>
</evidence>
<accession>A0ABZ0QEF1</accession>
<dbReference type="PANTHER" id="PTHR46401:SF2">
    <property type="entry name" value="GLYCOSYLTRANSFERASE WBBK-RELATED"/>
    <property type="match status" value="1"/>
</dbReference>
<dbReference type="GO" id="GO:0016757">
    <property type="term" value="F:glycosyltransferase activity"/>
    <property type="evidence" value="ECO:0007669"/>
    <property type="project" value="UniProtKB-KW"/>
</dbReference>
<sequence length="361" mass="42315">MIVVNATALREGGGLSILNQMVEFISNRDEYFIFFIHPSVNIHLTGNNIKLIRVEKTSFISRIWWDFHGLKSYLKRKKLTPSVVVSLQNTSVRINSDCKQVIYLHNIIPFSDYKWDFFRKKEYIQFVYKYLYRFFIFCYADFGTYYVVQANWFKKILLDKEGINSDKILVSRPYVKKLCIKEKINLDCTKKHIFYPALNFSYKNHIEIVNALIYMRLNKLDYSNLIFYFTLNEDTSNYLLSIIEEYDLSNSFIFLGPLAFDDVQKYYNSVDLIVFPSRLETFGLPLIEAAALGKPIVTVDSAYSREVLGDYRGASFCQVGDSAGWSESILKAINKDHFTPLEVNNNGWLDFYNLLVRLREM</sequence>
<reference evidence="4 5" key="1">
    <citation type="submission" date="2023-11" db="EMBL/GenBank/DDBJ databases">
        <title>Plant-associative lifestyle of Vibrio porteresiae and its evolutionary dynamics.</title>
        <authorList>
            <person name="Rameshkumar N."/>
            <person name="Kirti K."/>
        </authorList>
    </citation>
    <scope>NUCLEOTIDE SEQUENCE [LARGE SCALE GENOMIC DNA]</scope>
    <source>
        <strain evidence="4 5">MSSRF30</strain>
    </source>
</reference>
<dbReference type="SUPFAM" id="SSF53756">
    <property type="entry name" value="UDP-Glycosyltransferase/glycogen phosphorylase"/>
    <property type="match status" value="1"/>
</dbReference>